<keyword evidence="4" id="KW-1185">Reference proteome</keyword>
<sequence length="191" mass="20774">MSRYADRFTALLDACVLGGALRRNMLLSLAEAGLFRPRWSSRILDETQKAIAQITKGETDGSRQRAAIEAAFPEALVTGYELFEDKLALPDPGDNHVLAAAIGTSASVIVTDNLADFPSAVLDPHAIQAISADDFIADTIELDPSEATLALRRMRKRFKNPALDVAALVHKSEAQGLLQVANFMDKYQSFL</sequence>
<dbReference type="AlphaFoldDB" id="A0A085TRV2"/>
<dbReference type="eggNOG" id="COG1569">
    <property type="taxonomic scope" value="Bacteria"/>
</dbReference>
<organism evidence="3 4">
    <name type="scientific">Thioclava atlantica</name>
    <dbReference type="NCBI Taxonomy" id="1317124"/>
    <lineage>
        <taxon>Bacteria</taxon>
        <taxon>Pseudomonadati</taxon>
        <taxon>Pseudomonadota</taxon>
        <taxon>Alphaproteobacteria</taxon>
        <taxon>Rhodobacterales</taxon>
        <taxon>Paracoccaceae</taxon>
        <taxon>Thioclava</taxon>
    </lineage>
</organism>
<dbReference type="PATRIC" id="fig|1317124.6.peg.3636"/>
<dbReference type="STRING" id="1317124.DW2_18079"/>
<dbReference type="Pfam" id="PF13470">
    <property type="entry name" value="PIN_3"/>
    <property type="match status" value="1"/>
</dbReference>
<protein>
    <submittedName>
        <fullName evidence="3">Uncharacterized protein</fullName>
    </submittedName>
</protein>
<dbReference type="Pfam" id="PF26343">
    <property type="entry name" value="VapC50_C"/>
    <property type="match status" value="1"/>
</dbReference>
<dbReference type="EMBL" id="AQRC01000020">
    <property type="protein sequence ID" value="KFE33449.1"/>
    <property type="molecule type" value="Genomic_DNA"/>
</dbReference>
<evidence type="ECO:0000259" key="2">
    <source>
        <dbReference type="Pfam" id="PF26343"/>
    </source>
</evidence>
<evidence type="ECO:0000313" key="3">
    <source>
        <dbReference type="EMBL" id="KFE33449.1"/>
    </source>
</evidence>
<name>A0A085TRV2_9RHOB</name>
<feature type="domain" description="PIN" evidence="1">
    <location>
        <begin position="10"/>
        <end position="114"/>
    </location>
</feature>
<evidence type="ECO:0000313" key="4">
    <source>
        <dbReference type="Proteomes" id="UP000028607"/>
    </source>
</evidence>
<dbReference type="InterPro" id="IPR002716">
    <property type="entry name" value="PIN_dom"/>
</dbReference>
<reference evidence="3 4" key="2">
    <citation type="journal article" date="2015" name="Antonie Van Leeuwenhoek">
        <title>Thioclava indica sp. nov., isolated from surface seawater of the Indian Ocean.</title>
        <authorList>
            <person name="Liu Y."/>
            <person name="Lai Q."/>
            <person name="Du J."/>
            <person name="Xu H."/>
            <person name="Jiang L."/>
            <person name="Shao Z."/>
        </authorList>
    </citation>
    <scope>NUCLEOTIDE SEQUENCE [LARGE SCALE GENOMIC DNA]</scope>
    <source>
        <strain evidence="3 4">13D2W-2</strain>
    </source>
</reference>
<feature type="domain" description="VapC50 C-terminal" evidence="2">
    <location>
        <begin position="132"/>
        <end position="182"/>
    </location>
</feature>
<accession>A0A085TRV2</accession>
<dbReference type="Proteomes" id="UP000028607">
    <property type="component" value="Unassembled WGS sequence"/>
</dbReference>
<evidence type="ECO:0000259" key="1">
    <source>
        <dbReference type="Pfam" id="PF13470"/>
    </source>
</evidence>
<proteinExistence type="predicted"/>
<dbReference type="OrthoDB" id="211933at2"/>
<reference evidence="4" key="1">
    <citation type="submission" date="2013-04" db="EMBL/GenBank/DDBJ databases">
        <title>Thioclava sp. 13D2W-2 Genome Sequencing.</title>
        <authorList>
            <person name="Lai Q."/>
            <person name="Li G."/>
            <person name="Shao Z."/>
        </authorList>
    </citation>
    <scope>NUCLEOTIDE SEQUENCE [LARGE SCALE GENOMIC DNA]</scope>
    <source>
        <strain evidence="4">13D2W-2</strain>
    </source>
</reference>
<comment type="caution">
    <text evidence="3">The sequence shown here is derived from an EMBL/GenBank/DDBJ whole genome shotgun (WGS) entry which is preliminary data.</text>
</comment>
<dbReference type="RefSeq" id="WP_038148702.1">
    <property type="nucleotide sequence ID" value="NZ_AQRC01000020.1"/>
</dbReference>
<dbReference type="InterPro" id="IPR058652">
    <property type="entry name" value="VapC50_C"/>
</dbReference>
<gene>
    <name evidence="3" type="ORF">DW2_18079</name>
</gene>